<feature type="transmembrane region" description="Helical" evidence="1">
    <location>
        <begin position="127"/>
        <end position="152"/>
    </location>
</feature>
<dbReference type="EMBL" id="JBHTAX010000001">
    <property type="protein sequence ID" value="MFC7191664.1"/>
    <property type="molecule type" value="Genomic_DNA"/>
</dbReference>
<dbReference type="RefSeq" id="WP_264555519.1">
    <property type="nucleotide sequence ID" value="NZ_CP109979.1"/>
</dbReference>
<accession>A0ABD5YR28</accession>
<dbReference type="AlphaFoldDB" id="A0ABD5YR28"/>
<protein>
    <submittedName>
        <fullName evidence="2">DUF4013 domain-containing protein</fullName>
    </submittedName>
</protein>
<evidence type="ECO:0000313" key="2">
    <source>
        <dbReference type="EMBL" id="MFC7191664.1"/>
    </source>
</evidence>
<keyword evidence="1" id="KW-1133">Transmembrane helix</keyword>
<comment type="caution">
    <text evidence="2">The sequence shown here is derived from an EMBL/GenBank/DDBJ whole genome shotgun (WGS) entry which is preliminary data.</text>
</comment>
<name>A0ABD5YR28_9EURY</name>
<proteinExistence type="predicted"/>
<keyword evidence="1" id="KW-0812">Transmembrane</keyword>
<evidence type="ECO:0000256" key="1">
    <source>
        <dbReference type="SAM" id="Phobius"/>
    </source>
</evidence>
<dbReference type="InterPro" id="IPR025098">
    <property type="entry name" value="DUF4013"/>
</dbReference>
<evidence type="ECO:0000313" key="3">
    <source>
        <dbReference type="Proteomes" id="UP001596417"/>
    </source>
</evidence>
<feature type="transmembrane region" description="Helical" evidence="1">
    <location>
        <begin position="42"/>
        <end position="64"/>
    </location>
</feature>
<feature type="transmembrane region" description="Helical" evidence="1">
    <location>
        <begin position="194"/>
        <end position="216"/>
    </location>
</feature>
<dbReference type="GeneID" id="76201426"/>
<reference evidence="2 3" key="1">
    <citation type="journal article" date="2019" name="Int. J. Syst. Evol. Microbiol.">
        <title>The Global Catalogue of Microorganisms (GCM) 10K type strain sequencing project: providing services to taxonomists for standard genome sequencing and annotation.</title>
        <authorList>
            <consortium name="The Broad Institute Genomics Platform"/>
            <consortium name="The Broad Institute Genome Sequencing Center for Infectious Disease"/>
            <person name="Wu L."/>
            <person name="Ma J."/>
        </authorList>
    </citation>
    <scope>NUCLEOTIDE SEQUENCE [LARGE SCALE GENOMIC DNA]</scope>
    <source>
        <strain evidence="2 3">RDMS1</strain>
    </source>
</reference>
<keyword evidence="3" id="KW-1185">Reference proteome</keyword>
<feature type="transmembrane region" description="Helical" evidence="1">
    <location>
        <begin position="16"/>
        <end position="36"/>
    </location>
</feature>
<feature type="transmembrane region" description="Helical" evidence="1">
    <location>
        <begin position="93"/>
        <end position="115"/>
    </location>
</feature>
<keyword evidence="1" id="KW-0472">Membrane</keyword>
<sequence>MIEEALSYPLEDENRLNTIGLGGVIYIIVSFMSFFADIFSNQLIAIPLLLVLSIGGFTLAGYSARVLRVTARGKETVPRFTDWRGLLVDGFKLTVVNIAYLLPTILTFIVAFAIGSNDGGSTTAVGYLSLAAFAIGLVALFFTPVAWTNVALTDRLSAAFEFRTIVDAALTGQYLVAVGLLVILGAIFRLISGFLAIILVGFFILFYTQVVLSYLVGSSCGSILVEDIDESVVAE</sequence>
<dbReference type="Proteomes" id="UP001596417">
    <property type="component" value="Unassembled WGS sequence"/>
</dbReference>
<organism evidence="2 3">
    <name type="scientific">Halocatena marina</name>
    <dbReference type="NCBI Taxonomy" id="2934937"/>
    <lineage>
        <taxon>Archaea</taxon>
        <taxon>Methanobacteriati</taxon>
        <taxon>Methanobacteriota</taxon>
        <taxon>Stenosarchaea group</taxon>
        <taxon>Halobacteria</taxon>
        <taxon>Halobacteriales</taxon>
        <taxon>Natronomonadaceae</taxon>
        <taxon>Halocatena</taxon>
    </lineage>
</organism>
<feature type="transmembrane region" description="Helical" evidence="1">
    <location>
        <begin position="164"/>
        <end position="188"/>
    </location>
</feature>
<gene>
    <name evidence="2" type="ORF">ACFQL7_18965</name>
</gene>
<dbReference type="Pfam" id="PF13197">
    <property type="entry name" value="DUF4013"/>
    <property type="match status" value="1"/>
</dbReference>